<keyword evidence="9" id="KW-1185">Reference proteome</keyword>
<keyword evidence="3 6" id="KW-0489">Methyltransferase</keyword>
<evidence type="ECO:0000256" key="2">
    <source>
        <dbReference type="ARBA" id="ARBA00022552"/>
    </source>
</evidence>
<dbReference type="PANTHER" id="PTHR46429:SF1">
    <property type="entry name" value="23S RRNA (GUANOSINE-2'-O-)-METHYLTRANSFERASE RLMB"/>
    <property type="match status" value="1"/>
</dbReference>
<evidence type="ECO:0000313" key="8">
    <source>
        <dbReference type="EMBL" id="PWN57160.1"/>
    </source>
</evidence>
<keyword evidence="4 6" id="KW-0808">Transferase</keyword>
<dbReference type="InterPro" id="IPR029026">
    <property type="entry name" value="tRNA_m1G_MTases_N"/>
</dbReference>
<accession>A0A363UNX5</accession>
<dbReference type="EC" id="2.1.1.185" evidence="6"/>
<dbReference type="SUPFAM" id="SSF55315">
    <property type="entry name" value="L30e-like"/>
    <property type="match status" value="1"/>
</dbReference>
<evidence type="ECO:0000313" key="9">
    <source>
        <dbReference type="Proteomes" id="UP000251800"/>
    </source>
</evidence>
<dbReference type="Pfam" id="PF08032">
    <property type="entry name" value="SpoU_sub_bind"/>
    <property type="match status" value="1"/>
</dbReference>
<evidence type="ECO:0000256" key="1">
    <source>
        <dbReference type="ARBA" id="ARBA00022490"/>
    </source>
</evidence>
<dbReference type="GO" id="GO:0070039">
    <property type="term" value="F:rRNA (guanosine-2'-O-)-methyltransferase activity"/>
    <property type="evidence" value="ECO:0007669"/>
    <property type="project" value="UniProtKB-UniRule"/>
</dbReference>
<name>A0A363UNX5_9GAMM</name>
<evidence type="ECO:0000256" key="4">
    <source>
        <dbReference type="ARBA" id="ARBA00022679"/>
    </source>
</evidence>
<sequence length="254" mass="27033">MTMSEQICGFHAVEAALEQSPERVTSLWLQAGRKDARMQALQDQASSLGVRVERLPRDELDRRSRGVRHQGVLAEVNARPPADLAGLLDHLDALDHAPLLLVLDQVQDPHNLGALLRTAAAAGVDAVITPSDRSAGLTPVVRKTAAGAAERILFVRVGNLARALDRLRERGVWLHGLAGQADTALYAADLTGPIALVLGAEASGLRRLTRDRCDALWRLPMASGVESLNVSAAGAVALFEAVRQRQIAPGAATP</sequence>
<dbReference type="AlphaFoldDB" id="A0A363UNX5"/>
<dbReference type="CDD" id="cd18103">
    <property type="entry name" value="SpoU-like_RlmB"/>
    <property type="match status" value="1"/>
</dbReference>
<comment type="caution">
    <text evidence="8">The sequence shown here is derived from an EMBL/GenBank/DDBJ whole genome shotgun (WGS) entry which is preliminary data.</text>
</comment>
<gene>
    <name evidence="6" type="primary">rlmB</name>
    <name evidence="8" type="ORF">DEH80_04335</name>
</gene>
<dbReference type="HAMAP" id="MF_01887">
    <property type="entry name" value="23SrRNA_methyltr_B"/>
    <property type="match status" value="1"/>
</dbReference>
<dbReference type="SUPFAM" id="SSF75217">
    <property type="entry name" value="alpha/beta knot"/>
    <property type="match status" value="1"/>
</dbReference>
<feature type="binding site" evidence="6">
    <location>
        <position position="199"/>
    </location>
    <ligand>
        <name>S-adenosyl-L-methionine</name>
        <dbReference type="ChEBI" id="CHEBI:59789"/>
    </ligand>
</feature>
<comment type="subcellular location">
    <subcellularLocation>
        <location evidence="6">Cytoplasm</location>
    </subcellularLocation>
</comment>
<keyword evidence="1 6" id="KW-0963">Cytoplasm</keyword>
<dbReference type="NCBIfam" id="TIGR00186">
    <property type="entry name" value="rRNA_methyl_3"/>
    <property type="match status" value="1"/>
</dbReference>
<dbReference type="InterPro" id="IPR029064">
    <property type="entry name" value="Ribosomal_eL30-like_sf"/>
</dbReference>
<evidence type="ECO:0000256" key="6">
    <source>
        <dbReference type="HAMAP-Rule" id="MF_01887"/>
    </source>
</evidence>
<dbReference type="InterPro" id="IPR001537">
    <property type="entry name" value="SpoU_MeTrfase"/>
</dbReference>
<protein>
    <recommendedName>
        <fullName evidence="6">23S rRNA (guanosine-2'-O-)-methyltransferase RlmB</fullName>
        <ecNumber evidence="6">2.1.1.185</ecNumber>
    </recommendedName>
    <alternativeName>
        <fullName evidence="6">23S rRNA (guanosine2251 2'-O)-methyltransferase</fullName>
    </alternativeName>
    <alternativeName>
        <fullName evidence="6">23S rRNA Gm2251 2'-O-methyltransferase</fullName>
    </alternativeName>
</protein>
<dbReference type="InterPro" id="IPR029028">
    <property type="entry name" value="Alpha/beta_knot_MTases"/>
</dbReference>
<comment type="function">
    <text evidence="6">Specifically methylates the ribose of guanosine 2251 in 23S rRNA.</text>
</comment>
<dbReference type="Gene3D" id="3.40.1280.10">
    <property type="match status" value="1"/>
</dbReference>
<dbReference type="InterPro" id="IPR013123">
    <property type="entry name" value="SpoU_subst-bd"/>
</dbReference>
<feature type="domain" description="RNA 2-O ribose methyltransferase substrate binding" evidence="7">
    <location>
        <begin position="6"/>
        <end position="82"/>
    </location>
</feature>
<organism evidence="8 9">
    <name type="scientific">Abyssibacter profundi</name>
    <dbReference type="NCBI Taxonomy" id="2182787"/>
    <lineage>
        <taxon>Bacteria</taxon>
        <taxon>Pseudomonadati</taxon>
        <taxon>Pseudomonadota</taxon>
        <taxon>Gammaproteobacteria</taxon>
        <taxon>Chromatiales</taxon>
        <taxon>Oceanococcaceae</taxon>
        <taxon>Abyssibacter</taxon>
    </lineage>
</organism>
<dbReference type="Proteomes" id="UP000251800">
    <property type="component" value="Unassembled WGS sequence"/>
</dbReference>
<dbReference type="SMART" id="SM00967">
    <property type="entry name" value="SpoU_sub_bind"/>
    <property type="match status" value="1"/>
</dbReference>
<reference evidence="8 9" key="1">
    <citation type="submission" date="2018-05" db="EMBL/GenBank/DDBJ databases">
        <title>Abyssibacter profundi OUC007T gen. nov., sp. nov, a marine bacterium isolated from seawater of the Mariana Trench.</title>
        <authorList>
            <person name="Zhou S."/>
        </authorList>
    </citation>
    <scope>NUCLEOTIDE SEQUENCE [LARGE SCALE GENOMIC DNA]</scope>
    <source>
        <strain evidence="8 9">OUC007</strain>
    </source>
</reference>
<dbReference type="OrthoDB" id="9785673at2"/>
<dbReference type="EMBL" id="QEQK01000003">
    <property type="protein sequence ID" value="PWN57160.1"/>
    <property type="molecule type" value="Genomic_DNA"/>
</dbReference>
<keyword evidence="2 6" id="KW-0698">rRNA processing</keyword>
<dbReference type="Pfam" id="PF00588">
    <property type="entry name" value="SpoU_methylase"/>
    <property type="match status" value="1"/>
</dbReference>
<evidence type="ECO:0000259" key="7">
    <source>
        <dbReference type="SMART" id="SM00967"/>
    </source>
</evidence>
<keyword evidence="5 6" id="KW-0949">S-adenosyl-L-methionine</keyword>
<feature type="binding site" evidence="6">
    <location>
        <position position="219"/>
    </location>
    <ligand>
        <name>S-adenosyl-L-methionine</name>
        <dbReference type="ChEBI" id="CHEBI:59789"/>
    </ligand>
</feature>
<dbReference type="FunFam" id="3.40.1280.10:FF:000008">
    <property type="entry name" value="Group 3 RNA methyltransferase TrmH"/>
    <property type="match status" value="1"/>
</dbReference>
<evidence type="ECO:0000256" key="5">
    <source>
        <dbReference type="ARBA" id="ARBA00022691"/>
    </source>
</evidence>
<dbReference type="InterPro" id="IPR024915">
    <property type="entry name" value="23S_rRNA_MeTrfase_RlmB"/>
</dbReference>
<feature type="binding site" evidence="6">
    <location>
        <position position="228"/>
    </location>
    <ligand>
        <name>S-adenosyl-L-methionine</name>
        <dbReference type="ChEBI" id="CHEBI:59789"/>
    </ligand>
</feature>
<comment type="similarity">
    <text evidence="6">Belongs to the class IV-like SAM-binding methyltransferase superfamily. RNA methyltransferase TrmH family. RlmB subfamily.</text>
</comment>
<proteinExistence type="inferred from homology"/>
<dbReference type="PANTHER" id="PTHR46429">
    <property type="entry name" value="23S RRNA (GUANOSINE-2'-O-)-METHYLTRANSFERASE RLMB"/>
    <property type="match status" value="1"/>
</dbReference>
<dbReference type="GO" id="GO:0003723">
    <property type="term" value="F:RNA binding"/>
    <property type="evidence" value="ECO:0007669"/>
    <property type="project" value="InterPro"/>
</dbReference>
<dbReference type="InterPro" id="IPR004441">
    <property type="entry name" value="rRNA_MeTrfase_TrmH"/>
</dbReference>
<evidence type="ECO:0000256" key="3">
    <source>
        <dbReference type="ARBA" id="ARBA00022603"/>
    </source>
</evidence>
<dbReference type="Gene3D" id="3.30.1330.30">
    <property type="match status" value="1"/>
</dbReference>
<comment type="catalytic activity">
    <reaction evidence="6">
        <text>guanosine(2251) in 23S rRNA + S-adenosyl-L-methionine = 2'-O-methylguanosine(2251) in 23S rRNA + S-adenosyl-L-homocysteine + H(+)</text>
        <dbReference type="Rhea" id="RHEA:24140"/>
        <dbReference type="Rhea" id="RHEA-COMP:10239"/>
        <dbReference type="Rhea" id="RHEA-COMP:10241"/>
        <dbReference type="ChEBI" id="CHEBI:15378"/>
        <dbReference type="ChEBI" id="CHEBI:57856"/>
        <dbReference type="ChEBI" id="CHEBI:59789"/>
        <dbReference type="ChEBI" id="CHEBI:74269"/>
        <dbReference type="ChEBI" id="CHEBI:74445"/>
        <dbReference type="EC" id="2.1.1.185"/>
    </reaction>
</comment>
<dbReference type="GO" id="GO:0005829">
    <property type="term" value="C:cytosol"/>
    <property type="evidence" value="ECO:0007669"/>
    <property type="project" value="TreeGrafter"/>
</dbReference>